<evidence type="ECO:0000256" key="7">
    <source>
        <dbReference type="ARBA" id="ARBA00023235"/>
    </source>
</evidence>
<name>A0A1H9D873_9GAMM</name>
<evidence type="ECO:0000256" key="10">
    <source>
        <dbReference type="PROSITE-ProRule" id="PRU10125"/>
    </source>
</evidence>
<evidence type="ECO:0000256" key="9">
    <source>
        <dbReference type="HAMAP-Rule" id="MF_00197"/>
    </source>
</evidence>
<evidence type="ECO:0000256" key="4">
    <source>
        <dbReference type="ARBA" id="ARBA00022490"/>
    </source>
</evidence>
<comment type="subcellular location">
    <subcellularLocation>
        <location evidence="9">Cytoplasm</location>
    </subcellularLocation>
</comment>
<evidence type="ECO:0000256" key="1">
    <source>
        <dbReference type="ARBA" id="ARBA00005196"/>
    </source>
</evidence>
<gene>
    <name evidence="9" type="primary">dapF</name>
    <name evidence="11" type="ORF">SAMN05421693_11669</name>
</gene>
<dbReference type="GO" id="GO:0005829">
    <property type="term" value="C:cytosol"/>
    <property type="evidence" value="ECO:0007669"/>
    <property type="project" value="TreeGrafter"/>
</dbReference>
<comment type="function">
    <text evidence="9">Catalyzes the stereoinversion of LL-2,6-diaminopimelate (L,L-DAP) to meso-diaminopimelate (meso-DAP), a precursor of L-lysine and an essential component of the bacterial peptidoglycan.</text>
</comment>
<keyword evidence="7 9" id="KW-0413">Isomerase</keyword>
<feature type="site" description="Could be important to modulate the pK values of the two catalytic cysteine residues" evidence="9">
    <location>
        <position position="162"/>
    </location>
</feature>
<feature type="site" description="Could be important to modulate the pK values of the two catalytic cysteine residues" evidence="9">
    <location>
        <position position="211"/>
    </location>
</feature>
<dbReference type="NCBIfam" id="TIGR00652">
    <property type="entry name" value="DapF"/>
    <property type="match status" value="1"/>
</dbReference>
<comment type="similarity">
    <text evidence="2 9">Belongs to the diaminopimelate epimerase family.</text>
</comment>
<dbReference type="InterPro" id="IPR018510">
    <property type="entry name" value="DAP_epimerase_AS"/>
</dbReference>
<feature type="active site" evidence="10">
    <location>
        <position position="76"/>
    </location>
</feature>
<evidence type="ECO:0000313" key="11">
    <source>
        <dbReference type="EMBL" id="SEQ09660.1"/>
    </source>
</evidence>
<dbReference type="UniPathway" id="UPA00034">
    <property type="reaction ID" value="UER00025"/>
</dbReference>
<dbReference type="EMBL" id="FOFO01000016">
    <property type="protein sequence ID" value="SEQ09660.1"/>
    <property type="molecule type" value="Genomic_DNA"/>
</dbReference>
<dbReference type="STRING" id="867345.SAMN05421693_11669"/>
<accession>A0A1H9D873</accession>
<keyword evidence="4 9" id="KW-0963">Cytoplasm</keyword>
<keyword evidence="12" id="KW-1185">Reference proteome</keyword>
<evidence type="ECO:0000256" key="6">
    <source>
        <dbReference type="ARBA" id="ARBA00023154"/>
    </source>
</evidence>
<evidence type="ECO:0000256" key="5">
    <source>
        <dbReference type="ARBA" id="ARBA00022605"/>
    </source>
</evidence>
<dbReference type="FunFam" id="3.10.310.10:FF:000001">
    <property type="entry name" value="Diaminopimelate epimerase"/>
    <property type="match status" value="1"/>
</dbReference>
<organism evidence="11 12">
    <name type="scientific">Ectothiorhodospira magna</name>
    <dbReference type="NCBI Taxonomy" id="867345"/>
    <lineage>
        <taxon>Bacteria</taxon>
        <taxon>Pseudomonadati</taxon>
        <taxon>Pseudomonadota</taxon>
        <taxon>Gammaproteobacteria</taxon>
        <taxon>Chromatiales</taxon>
        <taxon>Ectothiorhodospiraceae</taxon>
        <taxon>Ectothiorhodospira</taxon>
    </lineage>
</organism>
<evidence type="ECO:0000256" key="2">
    <source>
        <dbReference type="ARBA" id="ARBA00010219"/>
    </source>
</evidence>
<dbReference type="RefSeq" id="WP_090207059.1">
    <property type="nucleotide sequence ID" value="NZ_FOFO01000016.1"/>
</dbReference>
<feature type="binding site" evidence="9">
    <location>
        <begin position="77"/>
        <end position="78"/>
    </location>
    <ligand>
        <name>substrate</name>
    </ligand>
</feature>
<dbReference type="HAMAP" id="MF_00197">
    <property type="entry name" value="DAP_epimerase"/>
    <property type="match status" value="1"/>
</dbReference>
<dbReference type="Pfam" id="PF01678">
    <property type="entry name" value="DAP_epimerase"/>
    <property type="match status" value="2"/>
</dbReference>
<dbReference type="Proteomes" id="UP000199496">
    <property type="component" value="Unassembled WGS sequence"/>
</dbReference>
<feature type="active site" description="Proton acceptor" evidence="9">
    <location>
        <position position="220"/>
    </location>
</feature>
<keyword evidence="6 9" id="KW-0457">Lysine biosynthesis</keyword>
<dbReference type="SUPFAM" id="SSF54506">
    <property type="entry name" value="Diaminopimelate epimerase-like"/>
    <property type="match status" value="1"/>
</dbReference>
<dbReference type="AlphaFoldDB" id="A0A1H9D873"/>
<dbReference type="InterPro" id="IPR001653">
    <property type="entry name" value="DAP_epimerase_DapF"/>
</dbReference>
<dbReference type="PANTHER" id="PTHR31689">
    <property type="entry name" value="DIAMINOPIMELATE EPIMERASE, CHLOROPLASTIC"/>
    <property type="match status" value="1"/>
</dbReference>
<feature type="active site" description="Proton donor" evidence="9">
    <location>
        <position position="76"/>
    </location>
</feature>
<comment type="pathway">
    <text evidence="1 9">Amino-acid biosynthesis; L-lysine biosynthesis via DAP pathway; DL-2,6-diaminopimelate from LL-2,6-diaminopimelate: step 1/1.</text>
</comment>
<feature type="binding site" evidence="9">
    <location>
        <begin position="211"/>
        <end position="212"/>
    </location>
    <ligand>
        <name>substrate</name>
    </ligand>
</feature>
<dbReference type="GO" id="GO:0008837">
    <property type="term" value="F:diaminopimelate epimerase activity"/>
    <property type="evidence" value="ECO:0007669"/>
    <property type="project" value="UniProtKB-UniRule"/>
</dbReference>
<dbReference type="PANTHER" id="PTHR31689:SF0">
    <property type="entry name" value="DIAMINOPIMELATE EPIMERASE"/>
    <property type="match status" value="1"/>
</dbReference>
<evidence type="ECO:0000313" key="12">
    <source>
        <dbReference type="Proteomes" id="UP000199496"/>
    </source>
</evidence>
<feature type="binding site" evidence="9">
    <location>
        <position position="46"/>
    </location>
    <ligand>
        <name>substrate</name>
    </ligand>
</feature>
<dbReference type="GO" id="GO:0009089">
    <property type="term" value="P:lysine biosynthetic process via diaminopimelate"/>
    <property type="evidence" value="ECO:0007669"/>
    <property type="project" value="UniProtKB-UniRule"/>
</dbReference>
<comment type="subunit">
    <text evidence="9">Homodimer.</text>
</comment>
<feature type="binding site" evidence="9">
    <location>
        <position position="160"/>
    </location>
    <ligand>
        <name>substrate</name>
    </ligand>
</feature>
<feature type="binding site" evidence="9">
    <location>
        <position position="67"/>
    </location>
    <ligand>
        <name>substrate</name>
    </ligand>
</feature>
<feature type="binding site" evidence="9">
    <location>
        <begin position="221"/>
        <end position="222"/>
    </location>
    <ligand>
        <name>substrate</name>
    </ligand>
</feature>
<feature type="binding site" evidence="9">
    <location>
        <position position="193"/>
    </location>
    <ligand>
        <name>substrate</name>
    </ligand>
</feature>
<feature type="binding site" evidence="9">
    <location>
        <position position="13"/>
    </location>
    <ligand>
        <name>substrate</name>
    </ligand>
</feature>
<proteinExistence type="inferred from homology"/>
<dbReference type="EC" id="5.1.1.7" evidence="3 9"/>
<reference evidence="11 12" key="1">
    <citation type="submission" date="2016-10" db="EMBL/GenBank/DDBJ databases">
        <authorList>
            <person name="de Groot N.N."/>
        </authorList>
    </citation>
    <scope>NUCLEOTIDE SEQUENCE [LARGE SCALE GENOMIC DNA]</scope>
    <source>
        <strain evidence="11 12">B7-7</strain>
    </source>
</reference>
<keyword evidence="5 9" id="KW-0028">Amino-acid biosynthesis</keyword>
<dbReference type="OrthoDB" id="9805408at2"/>
<sequence length="294" mass="32211">MMIRFTKMHGLGNDFVVIDGVRQQVVLTPDHVRFLAHRRLGIGCDQVLMVEPPSDPSRAAFRYRIFNGDGNEVEQCGNGARCFAVFVRDQGLTRESRIPVETAAGYITLQIERDGQVTVDMGTPRLTPWEIPFEAERAAPWYTLAVQDQTLEIGTVSMGNPHAVLLVDNVQTAPVARLGPAIEGHPRFPRHVNAGFMQVMSREHIQLRVYERGVGETLACGTGACAAVVVGRLQGLLDTQVNVDLPGGRLVVQWSGHEHDPVFMTGPATSVFTGTIDVSTTPRLKMDGYANRPG</sequence>
<comment type="catalytic activity">
    <reaction evidence="8 9">
        <text>(2S,6S)-2,6-diaminopimelate = meso-2,6-diaminopimelate</text>
        <dbReference type="Rhea" id="RHEA:15393"/>
        <dbReference type="ChEBI" id="CHEBI:57609"/>
        <dbReference type="ChEBI" id="CHEBI:57791"/>
        <dbReference type="EC" id="5.1.1.7"/>
    </reaction>
</comment>
<dbReference type="Gene3D" id="3.10.310.10">
    <property type="entry name" value="Diaminopimelate Epimerase, Chain A, domain 1"/>
    <property type="match status" value="2"/>
</dbReference>
<evidence type="ECO:0000256" key="8">
    <source>
        <dbReference type="ARBA" id="ARBA00051712"/>
    </source>
</evidence>
<dbReference type="PROSITE" id="PS01326">
    <property type="entry name" value="DAP_EPIMERASE"/>
    <property type="match status" value="1"/>
</dbReference>
<evidence type="ECO:0000256" key="3">
    <source>
        <dbReference type="ARBA" id="ARBA00013080"/>
    </source>
</evidence>
<feature type="site" description="Important for dimerization" evidence="9">
    <location>
        <position position="272"/>
    </location>
</feature>
<protein>
    <recommendedName>
        <fullName evidence="3 9">Diaminopimelate epimerase</fullName>
        <shortName evidence="9">DAP epimerase</shortName>
        <ecNumber evidence="3 9">5.1.1.7</ecNumber>
    </recommendedName>
    <alternativeName>
        <fullName evidence="9">PLP-independent amino acid racemase</fullName>
    </alternativeName>
</protein>